<gene>
    <name evidence="2" type="ORF">HZF05_01095</name>
</gene>
<accession>A0A838L2N3</accession>
<dbReference type="EMBL" id="JACEIB010000001">
    <property type="protein sequence ID" value="MBA2932679.1"/>
    <property type="molecule type" value="Genomic_DNA"/>
</dbReference>
<keyword evidence="1" id="KW-0472">Membrane</keyword>
<keyword evidence="3" id="KW-1185">Reference proteome</keyword>
<reference evidence="2 3" key="1">
    <citation type="submission" date="2020-07" db="EMBL/GenBank/DDBJ databases">
        <authorList>
            <person name="Sun Q."/>
        </authorList>
    </citation>
    <scope>NUCLEOTIDE SEQUENCE [LARGE SCALE GENOMIC DNA]</scope>
    <source>
        <strain evidence="2 3">CGMCC 1.13654</strain>
    </source>
</reference>
<dbReference type="RefSeq" id="WP_160364782.1">
    <property type="nucleotide sequence ID" value="NZ_JACEIB010000001.1"/>
</dbReference>
<comment type="caution">
    <text evidence="2">The sequence shown here is derived from an EMBL/GenBank/DDBJ whole genome shotgun (WGS) entry which is preliminary data.</text>
</comment>
<keyword evidence="1" id="KW-1133">Transmembrane helix</keyword>
<feature type="transmembrane region" description="Helical" evidence="1">
    <location>
        <begin position="112"/>
        <end position="132"/>
    </location>
</feature>
<keyword evidence="1" id="KW-0812">Transmembrane</keyword>
<dbReference type="AlphaFoldDB" id="A0A838L2N3"/>
<dbReference type="Proteomes" id="UP000570166">
    <property type="component" value="Unassembled WGS sequence"/>
</dbReference>
<protein>
    <submittedName>
        <fullName evidence="2">Uncharacterized protein</fullName>
    </submittedName>
</protein>
<feature type="transmembrane region" description="Helical" evidence="1">
    <location>
        <begin position="60"/>
        <end position="79"/>
    </location>
</feature>
<feature type="transmembrane region" description="Helical" evidence="1">
    <location>
        <begin position="6"/>
        <end position="24"/>
    </location>
</feature>
<name>A0A838L2N3_9SPHN</name>
<proteinExistence type="predicted"/>
<evidence type="ECO:0000313" key="3">
    <source>
        <dbReference type="Proteomes" id="UP000570166"/>
    </source>
</evidence>
<sequence>METIEHHTEIFSALFLAATLYAALRGGAPERLALLVFWLGSLTSVALVSPLGKRWAHVEYGLLASDLAMLCAFAALTYHARRHWPLWMTSMQAIEVLCHVPILLAPDVNRPAYMSLQALWAYPMVVLLIIGVRRHRLRLKRTGRDVSWRRSSARS</sequence>
<organism evidence="2 3">
    <name type="scientific">Sphingomonas chungangi</name>
    <dbReference type="NCBI Taxonomy" id="2683589"/>
    <lineage>
        <taxon>Bacteria</taxon>
        <taxon>Pseudomonadati</taxon>
        <taxon>Pseudomonadota</taxon>
        <taxon>Alphaproteobacteria</taxon>
        <taxon>Sphingomonadales</taxon>
        <taxon>Sphingomonadaceae</taxon>
        <taxon>Sphingomonas</taxon>
    </lineage>
</organism>
<evidence type="ECO:0000256" key="1">
    <source>
        <dbReference type="SAM" id="Phobius"/>
    </source>
</evidence>
<feature type="transmembrane region" description="Helical" evidence="1">
    <location>
        <begin position="31"/>
        <end position="48"/>
    </location>
</feature>
<evidence type="ECO:0000313" key="2">
    <source>
        <dbReference type="EMBL" id="MBA2932679.1"/>
    </source>
</evidence>